<proteinExistence type="inferred from homology"/>
<sequence>MSDVTPVYDREADDGLWVPILTHYGDMRPGAVDIERTIAHLGAIRPSVRQIMLAGSTGDGWDIDAAGFDALIDLAARKEVLDLDLAILFGALCPTTEEVVARLRRLEERLRVEPALAEQCRGVVVCPPVDPAATQEAIKAHYDAVMAQSTLPIAVYQLPQVTGCTLAPQTLADLSRSPRVTMFKDSSGADAVADSRLDFGTVWMVRGAEGGYDEALKPVGPYDGWLLSTGNAVAPHLREILHLRETGDAAGARELSGRLSTAIAAAFEAAQGEPGANAFSNANRAMDHIQAHGSAWRDQPLPRKVDGNVLSLAVVEKVERVMAPFLDGSASGYMKAGAVSVSRKPERNL</sequence>
<dbReference type="Pfam" id="PF00701">
    <property type="entry name" value="DHDPS"/>
    <property type="match status" value="1"/>
</dbReference>
<evidence type="ECO:0000256" key="2">
    <source>
        <dbReference type="ARBA" id="ARBA00023239"/>
    </source>
</evidence>
<dbReference type="CDD" id="cd00408">
    <property type="entry name" value="DHDPS-like"/>
    <property type="match status" value="1"/>
</dbReference>
<dbReference type="Proteomes" id="UP001164020">
    <property type="component" value="Chromosome"/>
</dbReference>
<organism evidence="3 4">
    <name type="scientific">Jiella pelagia</name>
    <dbReference type="NCBI Taxonomy" id="2986949"/>
    <lineage>
        <taxon>Bacteria</taxon>
        <taxon>Pseudomonadati</taxon>
        <taxon>Pseudomonadota</taxon>
        <taxon>Alphaproteobacteria</taxon>
        <taxon>Hyphomicrobiales</taxon>
        <taxon>Aurantimonadaceae</taxon>
        <taxon>Jiella</taxon>
    </lineage>
</organism>
<dbReference type="Gene3D" id="3.20.20.70">
    <property type="entry name" value="Aldolase class I"/>
    <property type="match status" value="1"/>
</dbReference>
<comment type="similarity">
    <text evidence="1">Belongs to the DapA family.</text>
</comment>
<name>A0ABY7C149_9HYPH</name>
<dbReference type="PANTHER" id="PTHR12128:SF66">
    <property type="entry name" value="4-HYDROXY-2-OXOGLUTARATE ALDOLASE, MITOCHONDRIAL"/>
    <property type="match status" value="1"/>
</dbReference>
<dbReference type="RefSeq" id="WP_268882246.1">
    <property type="nucleotide sequence ID" value="NZ_CP114029.1"/>
</dbReference>
<keyword evidence="2" id="KW-0456">Lyase</keyword>
<evidence type="ECO:0000256" key="1">
    <source>
        <dbReference type="ARBA" id="ARBA00007592"/>
    </source>
</evidence>
<evidence type="ECO:0000313" key="4">
    <source>
        <dbReference type="Proteomes" id="UP001164020"/>
    </source>
</evidence>
<reference evidence="3" key="1">
    <citation type="submission" date="2022-12" db="EMBL/GenBank/DDBJ databases">
        <title>Jiella pelagia sp. nov., isolated from phosphonate enriched culture of Northwest Pacific surface seawater.</title>
        <authorList>
            <person name="Shin D.Y."/>
            <person name="Hwang C.Y."/>
        </authorList>
    </citation>
    <scope>NUCLEOTIDE SEQUENCE</scope>
    <source>
        <strain evidence="3">HL-NP1</strain>
    </source>
</reference>
<keyword evidence="4" id="KW-1185">Reference proteome</keyword>
<dbReference type="InterPro" id="IPR002220">
    <property type="entry name" value="DapA-like"/>
</dbReference>
<dbReference type="InterPro" id="IPR013785">
    <property type="entry name" value="Aldolase_TIM"/>
</dbReference>
<accession>A0ABY7C149</accession>
<protein>
    <submittedName>
        <fullName evidence="3">Dihydrodipicolinate synthase family protein</fullName>
    </submittedName>
</protein>
<dbReference type="SMART" id="SM01130">
    <property type="entry name" value="DHDPS"/>
    <property type="match status" value="1"/>
</dbReference>
<gene>
    <name evidence="3" type="ORF">OH818_06360</name>
</gene>
<dbReference type="PANTHER" id="PTHR12128">
    <property type="entry name" value="DIHYDRODIPICOLINATE SYNTHASE"/>
    <property type="match status" value="1"/>
</dbReference>
<evidence type="ECO:0000313" key="3">
    <source>
        <dbReference type="EMBL" id="WAP69817.1"/>
    </source>
</evidence>
<dbReference type="SUPFAM" id="SSF51569">
    <property type="entry name" value="Aldolase"/>
    <property type="match status" value="1"/>
</dbReference>
<dbReference type="EMBL" id="CP114029">
    <property type="protein sequence ID" value="WAP69817.1"/>
    <property type="molecule type" value="Genomic_DNA"/>
</dbReference>